<dbReference type="EMBL" id="AP023213">
    <property type="protein sequence ID" value="BCG45912.1"/>
    <property type="molecule type" value="Genomic_DNA"/>
</dbReference>
<feature type="domain" description="Histidine kinase" evidence="9">
    <location>
        <begin position="308"/>
        <end position="518"/>
    </location>
</feature>
<dbReference type="CDD" id="cd00082">
    <property type="entry name" value="HisKA"/>
    <property type="match status" value="1"/>
</dbReference>
<feature type="domain" description="HAMP" evidence="10">
    <location>
        <begin position="214"/>
        <end position="266"/>
    </location>
</feature>
<evidence type="ECO:0000256" key="2">
    <source>
        <dbReference type="ARBA" id="ARBA00004370"/>
    </source>
</evidence>
<keyword evidence="6 11" id="KW-0418">Kinase</keyword>
<evidence type="ECO:0000256" key="6">
    <source>
        <dbReference type="ARBA" id="ARBA00022777"/>
    </source>
</evidence>
<evidence type="ECO:0000256" key="3">
    <source>
        <dbReference type="ARBA" id="ARBA00012438"/>
    </source>
</evidence>
<evidence type="ECO:0000256" key="1">
    <source>
        <dbReference type="ARBA" id="ARBA00000085"/>
    </source>
</evidence>
<evidence type="ECO:0000259" key="10">
    <source>
        <dbReference type="PROSITE" id="PS50885"/>
    </source>
</evidence>
<dbReference type="GO" id="GO:0000155">
    <property type="term" value="F:phosphorelay sensor kinase activity"/>
    <property type="evidence" value="ECO:0007669"/>
    <property type="project" value="InterPro"/>
</dbReference>
<dbReference type="PROSITE" id="PS50885">
    <property type="entry name" value="HAMP"/>
    <property type="match status" value="1"/>
</dbReference>
<feature type="compositionally biased region" description="Polar residues" evidence="7">
    <location>
        <begin position="520"/>
        <end position="542"/>
    </location>
</feature>
<dbReference type="SMART" id="SM00388">
    <property type="entry name" value="HisKA"/>
    <property type="match status" value="1"/>
</dbReference>
<dbReference type="Pfam" id="PF00672">
    <property type="entry name" value="HAMP"/>
    <property type="match status" value="1"/>
</dbReference>
<dbReference type="SUPFAM" id="SSF55874">
    <property type="entry name" value="ATPase domain of HSP90 chaperone/DNA topoisomerase II/histidine kinase"/>
    <property type="match status" value="1"/>
</dbReference>
<dbReference type="InterPro" id="IPR003661">
    <property type="entry name" value="HisK_dim/P_dom"/>
</dbReference>
<keyword evidence="8" id="KW-0472">Membrane</keyword>
<dbReference type="PROSITE" id="PS50109">
    <property type="entry name" value="HIS_KIN"/>
    <property type="match status" value="1"/>
</dbReference>
<evidence type="ECO:0000313" key="12">
    <source>
        <dbReference type="Proteomes" id="UP000515472"/>
    </source>
</evidence>
<evidence type="ECO:0000256" key="5">
    <source>
        <dbReference type="ARBA" id="ARBA00022679"/>
    </source>
</evidence>
<dbReference type="PANTHER" id="PTHR43065">
    <property type="entry name" value="SENSOR HISTIDINE KINASE"/>
    <property type="match status" value="1"/>
</dbReference>
<evidence type="ECO:0000259" key="9">
    <source>
        <dbReference type="PROSITE" id="PS50109"/>
    </source>
</evidence>
<dbReference type="EC" id="2.7.13.3" evidence="3"/>
<evidence type="ECO:0000256" key="8">
    <source>
        <dbReference type="SAM" id="Phobius"/>
    </source>
</evidence>
<dbReference type="Gene3D" id="3.30.450.290">
    <property type="match status" value="1"/>
</dbReference>
<evidence type="ECO:0000256" key="4">
    <source>
        <dbReference type="ARBA" id="ARBA00022553"/>
    </source>
</evidence>
<dbReference type="RefSeq" id="WP_185244225.1">
    <property type="nucleotide sequence ID" value="NZ_AP023213.1"/>
</dbReference>
<dbReference type="InterPro" id="IPR003660">
    <property type="entry name" value="HAMP_dom"/>
</dbReference>
<sequence length="542" mass="59777">MRLNLISKLAIATSLVLLSTMALYAYLNFRSLQGLLLQEAISEADRISETILRATHNQMLRDDRPLFYKTIEEMGSQQGVERIRLINKTGRIIFSTDGAETGTLLQKDAKVCSVCHGGAHLLLTASSKHRSRRFFRAGGGELLGITNAIYNEESCYTASCHFHPESFKVLGILDVVVPLDRMYSVLDAYRNRSIALTLLVLTLTALCITLLTQKLVNRPVRELLEHTQMLSRGELDGLVHSFANDEMGELAESFNAMTLNLKRAREDLEGWGRDLEEMVQQRTYEVTQMQAQLIRSEKLASLGELVAGIAHEINNPLTGILVFSSLIQSNQKLDETLKNDIETVIRETKRCAGIVKGLLEFARCSTPQKELHCLNEISEAALTLIQHQILFQDITIIREYDEGLPLLLIDANQIEQVLVNMFVNAGHAMLGEGVLHIATGADPDQRQAYIAIHDNGCGIPQENLTKIFDPFFSTKANKGTGLGLSVSYGIVQEHGGHIDVVSEVGVGTSFTVTLPLPEQAATSPAHTSRQASLEESSSPPCA</sequence>
<evidence type="ECO:0000256" key="7">
    <source>
        <dbReference type="SAM" id="MobiDB-lite"/>
    </source>
</evidence>
<comment type="catalytic activity">
    <reaction evidence="1">
        <text>ATP + protein L-histidine = ADP + protein N-phospho-L-histidine.</text>
        <dbReference type="EC" id="2.7.13.3"/>
    </reaction>
</comment>
<keyword evidence="5" id="KW-0808">Transferase</keyword>
<gene>
    <name evidence="11" type="ORF">GEOBRER4_n0685</name>
</gene>
<organism evidence="11 12">
    <name type="scientific">Citrifermentans bremense</name>
    <dbReference type="NCBI Taxonomy" id="60035"/>
    <lineage>
        <taxon>Bacteria</taxon>
        <taxon>Pseudomonadati</taxon>
        <taxon>Thermodesulfobacteriota</taxon>
        <taxon>Desulfuromonadia</taxon>
        <taxon>Geobacterales</taxon>
        <taxon>Geobacteraceae</taxon>
        <taxon>Citrifermentans</taxon>
    </lineage>
</organism>
<dbReference type="Gene3D" id="6.10.340.10">
    <property type="match status" value="1"/>
</dbReference>
<name>A0A6S6LVH9_9BACT</name>
<dbReference type="SUPFAM" id="SSF47384">
    <property type="entry name" value="Homodimeric domain of signal transducing histidine kinase"/>
    <property type="match status" value="1"/>
</dbReference>
<evidence type="ECO:0000313" key="11">
    <source>
        <dbReference type="EMBL" id="BCG45912.1"/>
    </source>
</evidence>
<dbReference type="Pfam" id="PF00512">
    <property type="entry name" value="HisKA"/>
    <property type="match status" value="1"/>
</dbReference>
<dbReference type="Gene3D" id="3.30.565.10">
    <property type="entry name" value="Histidine kinase-like ATPase, C-terminal domain"/>
    <property type="match status" value="1"/>
</dbReference>
<dbReference type="SUPFAM" id="SSF158472">
    <property type="entry name" value="HAMP domain-like"/>
    <property type="match status" value="1"/>
</dbReference>
<dbReference type="InterPro" id="IPR004358">
    <property type="entry name" value="Sig_transdc_His_kin-like_C"/>
</dbReference>
<dbReference type="PANTHER" id="PTHR43065:SF42">
    <property type="entry name" value="TWO-COMPONENT SENSOR PPRA"/>
    <property type="match status" value="1"/>
</dbReference>
<dbReference type="PRINTS" id="PR00344">
    <property type="entry name" value="BCTRLSENSOR"/>
</dbReference>
<feature type="region of interest" description="Disordered" evidence="7">
    <location>
        <begin position="519"/>
        <end position="542"/>
    </location>
</feature>
<dbReference type="KEGG" id="gbn:GEOBRER4_06620"/>
<feature type="transmembrane region" description="Helical" evidence="8">
    <location>
        <begin position="6"/>
        <end position="27"/>
    </location>
</feature>
<dbReference type="InterPro" id="IPR005467">
    <property type="entry name" value="His_kinase_dom"/>
</dbReference>
<keyword evidence="8" id="KW-0812">Transmembrane</keyword>
<dbReference type="InterPro" id="IPR036890">
    <property type="entry name" value="HATPase_C_sf"/>
</dbReference>
<dbReference type="SMART" id="SM00387">
    <property type="entry name" value="HATPase_c"/>
    <property type="match status" value="1"/>
</dbReference>
<reference evidence="11 12" key="1">
    <citation type="submission" date="2020-06" db="EMBL/GenBank/DDBJ databases">
        <title>Interaction of electrochemicaly active bacteria, Geobacter bremensis R4 on different carbon anode.</title>
        <authorList>
            <person name="Meng L."/>
            <person name="Yoshida N."/>
        </authorList>
    </citation>
    <scope>NUCLEOTIDE SEQUENCE [LARGE SCALE GENOMIC DNA]</scope>
    <source>
        <strain evidence="11 12">R4</strain>
    </source>
</reference>
<protein>
    <recommendedName>
        <fullName evidence="3">histidine kinase</fullName>
        <ecNumber evidence="3">2.7.13.3</ecNumber>
    </recommendedName>
</protein>
<proteinExistence type="predicted"/>
<comment type="subcellular location">
    <subcellularLocation>
        <location evidence="2">Membrane</location>
    </subcellularLocation>
</comment>
<keyword evidence="8" id="KW-1133">Transmembrane helix</keyword>
<dbReference type="Gene3D" id="1.10.287.130">
    <property type="match status" value="1"/>
</dbReference>
<keyword evidence="12" id="KW-1185">Reference proteome</keyword>
<accession>A0A6S6LVH9</accession>
<dbReference type="SMART" id="SM00304">
    <property type="entry name" value="HAMP"/>
    <property type="match status" value="1"/>
</dbReference>
<dbReference type="CDD" id="cd06225">
    <property type="entry name" value="HAMP"/>
    <property type="match status" value="1"/>
</dbReference>
<dbReference type="GO" id="GO:0016020">
    <property type="term" value="C:membrane"/>
    <property type="evidence" value="ECO:0007669"/>
    <property type="project" value="UniProtKB-SubCell"/>
</dbReference>
<keyword evidence="4" id="KW-0597">Phosphoprotein</keyword>
<dbReference type="AlphaFoldDB" id="A0A6S6LVH9"/>
<dbReference type="Proteomes" id="UP000515472">
    <property type="component" value="Chromosome"/>
</dbReference>
<dbReference type="Pfam" id="PF02518">
    <property type="entry name" value="HATPase_c"/>
    <property type="match status" value="1"/>
</dbReference>
<dbReference type="InterPro" id="IPR003594">
    <property type="entry name" value="HATPase_dom"/>
</dbReference>
<dbReference type="InterPro" id="IPR036097">
    <property type="entry name" value="HisK_dim/P_sf"/>
</dbReference>